<evidence type="ECO:0000313" key="3">
    <source>
        <dbReference type="Proteomes" id="UP000186851"/>
    </source>
</evidence>
<protein>
    <submittedName>
        <fullName evidence="2">Lrp/AsnC ligand binding domain-containing protein</fullName>
    </submittedName>
</protein>
<dbReference type="SUPFAM" id="SSF54909">
    <property type="entry name" value="Dimeric alpha+beta barrel"/>
    <property type="match status" value="1"/>
</dbReference>
<feature type="domain" description="Transcription regulator AsnC/Lrp ligand binding" evidence="1">
    <location>
        <begin position="6"/>
        <end position="74"/>
    </location>
</feature>
<dbReference type="EMBL" id="CP091871">
    <property type="protein sequence ID" value="WEU40829.1"/>
    <property type="molecule type" value="Genomic_DNA"/>
</dbReference>
<gene>
    <name evidence="2" type="ORF">OdinLCB4_002630</name>
</gene>
<sequence>MIKAYIMLTLALGDTKRVLEEIKKLEHIDSISVVTGHVDVVLTVSVNNIEELYELTYEKLSNIKGITSISTHIVEKEMLAEEEKE</sequence>
<reference evidence="2" key="2">
    <citation type="journal article" date="2022" name="Nat. Microbiol.">
        <title>A closed Candidatus Odinarchaeum chromosome exposes Asgard archaeal viruses.</title>
        <authorList>
            <person name="Tamarit D."/>
            <person name="Caceres E.F."/>
            <person name="Krupovic M."/>
            <person name="Nijland R."/>
            <person name="Eme L."/>
            <person name="Robinson N.P."/>
            <person name="Ettema T.J.G."/>
        </authorList>
    </citation>
    <scope>NUCLEOTIDE SEQUENCE</scope>
    <source>
        <strain evidence="2">LCB_4</strain>
    </source>
</reference>
<evidence type="ECO:0000259" key="1">
    <source>
        <dbReference type="Pfam" id="PF01037"/>
    </source>
</evidence>
<dbReference type="Pfam" id="PF01037">
    <property type="entry name" value="AsnC_trans_reg"/>
    <property type="match status" value="1"/>
</dbReference>
<dbReference type="Proteomes" id="UP000186851">
    <property type="component" value="Chromosome"/>
</dbReference>
<dbReference type="Gene3D" id="3.30.70.920">
    <property type="match status" value="1"/>
</dbReference>
<accession>A0AAF0D368</accession>
<organism evidence="2 3">
    <name type="scientific">Odinarchaeota yellowstonii (strain LCB_4)</name>
    <dbReference type="NCBI Taxonomy" id="1841599"/>
    <lineage>
        <taxon>Archaea</taxon>
        <taxon>Promethearchaeati</taxon>
        <taxon>Candidatus Odinarchaeota</taxon>
        <taxon>Candidatus Odinarchaeia</taxon>
        <taxon>Candidatus Odinarchaeales</taxon>
        <taxon>Candidatus Odinarchaeaceae</taxon>
        <taxon>Candidatus Odinarchaeum</taxon>
    </lineage>
</organism>
<proteinExistence type="predicted"/>
<reference evidence="2" key="1">
    <citation type="journal article" date="2017" name="Nature">
        <title>Asgard archaea illuminate the origin of eukaryotic cellular complexity.</title>
        <authorList>
            <person name="Zaremba-Niedzwiedzka K."/>
            <person name="Caceres E.F."/>
            <person name="Saw J.H."/>
            <person name="Backstrom D."/>
            <person name="Juzokaite L."/>
            <person name="Vancaester E."/>
            <person name="Seitz K.W."/>
            <person name="Anantharaman K."/>
            <person name="Starnawski P."/>
            <person name="Kjeldsen K.U."/>
            <person name="Scott M.B."/>
            <person name="Nunoura T."/>
            <person name="Banfield J.F."/>
            <person name="Schramm A."/>
            <person name="Baker B.J."/>
            <person name="Spang A."/>
            <person name="Ettema T.J.G."/>
        </authorList>
    </citation>
    <scope>NUCLEOTIDE SEQUENCE</scope>
    <source>
        <strain evidence="2">LCB_4</strain>
    </source>
</reference>
<dbReference type="InterPro" id="IPR011008">
    <property type="entry name" value="Dimeric_a/b-barrel"/>
</dbReference>
<dbReference type="KEGG" id="oyw:OdinLCB4_002630"/>
<dbReference type="AlphaFoldDB" id="A0AAF0D368"/>
<evidence type="ECO:0000313" key="2">
    <source>
        <dbReference type="EMBL" id="WEU40829.1"/>
    </source>
</evidence>
<dbReference type="InterPro" id="IPR019887">
    <property type="entry name" value="Tscrpt_reg_AsnC/Lrp_C"/>
</dbReference>
<name>A0AAF0D368_ODILC</name>